<protein>
    <recommendedName>
        <fullName evidence="2">Amidase domain-containing protein</fullName>
    </recommendedName>
</protein>
<keyword evidence="4" id="KW-1185">Reference proteome</keyword>
<proteinExistence type="predicted"/>
<dbReference type="PANTHER" id="PTHR11895">
    <property type="entry name" value="TRANSAMIDASE"/>
    <property type="match status" value="1"/>
</dbReference>
<dbReference type="EMBL" id="SPLM01000109">
    <property type="protein sequence ID" value="TMW59806.1"/>
    <property type="molecule type" value="Genomic_DNA"/>
</dbReference>
<reference evidence="3" key="1">
    <citation type="submission" date="2019-03" db="EMBL/GenBank/DDBJ databases">
        <title>Long read genome sequence of the mycoparasitic Pythium oligandrum ATCC 38472 isolated from sugarbeet rhizosphere.</title>
        <authorList>
            <person name="Gaulin E."/>
        </authorList>
    </citation>
    <scope>NUCLEOTIDE SEQUENCE</scope>
    <source>
        <strain evidence="3">ATCC 38472_TT</strain>
    </source>
</reference>
<dbReference type="InterPro" id="IPR000120">
    <property type="entry name" value="Amidase"/>
</dbReference>
<dbReference type="GO" id="GO:0003824">
    <property type="term" value="F:catalytic activity"/>
    <property type="evidence" value="ECO:0007669"/>
    <property type="project" value="InterPro"/>
</dbReference>
<evidence type="ECO:0000256" key="1">
    <source>
        <dbReference type="SAM" id="SignalP"/>
    </source>
</evidence>
<feature type="domain" description="Amidase" evidence="2">
    <location>
        <begin position="179"/>
        <end position="582"/>
    </location>
</feature>
<dbReference type="AlphaFoldDB" id="A0A8K1FEU0"/>
<dbReference type="Proteomes" id="UP000794436">
    <property type="component" value="Unassembled WGS sequence"/>
</dbReference>
<evidence type="ECO:0000313" key="3">
    <source>
        <dbReference type="EMBL" id="TMW59806.1"/>
    </source>
</evidence>
<organism evidence="3 4">
    <name type="scientific">Pythium oligandrum</name>
    <name type="common">Mycoparasitic fungus</name>
    <dbReference type="NCBI Taxonomy" id="41045"/>
    <lineage>
        <taxon>Eukaryota</taxon>
        <taxon>Sar</taxon>
        <taxon>Stramenopiles</taxon>
        <taxon>Oomycota</taxon>
        <taxon>Peronosporomycetes</taxon>
        <taxon>Pythiales</taxon>
        <taxon>Pythiaceae</taxon>
        <taxon>Pythium</taxon>
    </lineage>
</organism>
<dbReference type="PANTHER" id="PTHR11895:SF67">
    <property type="entry name" value="AMIDASE DOMAIN-CONTAINING PROTEIN"/>
    <property type="match status" value="1"/>
</dbReference>
<dbReference type="SUPFAM" id="SSF75304">
    <property type="entry name" value="Amidase signature (AS) enzymes"/>
    <property type="match status" value="1"/>
</dbReference>
<dbReference type="OrthoDB" id="566138at2759"/>
<feature type="signal peptide" evidence="1">
    <location>
        <begin position="1"/>
        <end position="17"/>
    </location>
</feature>
<comment type="caution">
    <text evidence="3">The sequence shown here is derived from an EMBL/GenBank/DDBJ whole genome shotgun (WGS) entry which is preliminary data.</text>
</comment>
<dbReference type="InterPro" id="IPR036928">
    <property type="entry name" value="AS_sf"/>
</dbReference>
<dbReference type="Gene3D" id="3.90.1300.10">
    <property type="entry name" value="Amidase signature (AS) domain"/>
    <property type="match status" value="1"/>
</dbReference>
<sequence length="616" mass="66484">MTRGATVVVALVAVSAALLLLGEDARLPEYDVLTQPKNERDYDLVDLDAPRLVGRSLEFLAFAMRTPVMGRIISKVTYRNNNMLEVRRVAALIPDMPVYYPIVKPPQSSLDQETPLDLVAFSQQNLNVKTTTTNGFKHWSISDYTSRYASGELSPAQVAKAVLAAARELELGEIPSCIFIETFDDELMAAARASATRYAEGKPLGVLDGIPVAIKDEIEIGGHEMSHGTTFLGELLGKAAKDPASIARLRAAGAMIVGRTNMHQLGGGVTGYNNHYHTPRNPYNQHHYPGGSSSGSAVAVASGIVPLALGADAGGSTRIPAALCGVVGIKPTFLRVPPLGVSCPSLSNVGPIAGNVRDAAIAYAIMSGGHENLPHSLPQPAVQLHAFDSSSSLKGLKIGYFDSYLNHSSPEVAAAVRQSMKKLEALGAELVETKLEYLLAIHYAHSVTVSSELAQRMDKFHSRLSEAGPEVQFVVGFARHYSAMDFIAAQRMRGFAMRQLQEKVFSQVDVFVTPTTGITAPEIPLDALERGELDAQQLSDIFRFTVYGNLAGTPGVAVPIGYDTQGLPISLQIQSAHWQEDVMLRVARATEVLYEETQRQPQVYFSIIDEAKKHAP</sequence>
<dbReference type="Pfam" id="PF01425">
    <property type="entry name" value="Amidase"/>
    <property type="match status" value="1"/>
</dbReference>
<keyword evidence="1" id="KW-0732">Signal</keyword>
<evidence type="ECO:0000313" key="4">
    <source>
        <dbReference type="Proteomes" id="UP000794436"/>
    </source>
</evidence>
<accession>A0A8K1FEU0</accession>
<gene>
    <name evidence="3" type="ORF">Poli38472_004875</name>
</gene>
<evidence type="ECO:0000259" key="2">
    <source>
        <dbReference type="Pfam" id="PF01425"/>
    </source>
</evidence>
<feature type="chain" id="PRO_5035477778" description="Amidase domain-containing protein" evidence="1">
    <location>
        <begin position="18"/>
        <end position="616"/>
    </location>
</feature>
<dbReference type="InterPro" id="IPR023631">
    <property type="entry name" value="Amidase_dom"/>
</dbReference>
<name>A0A8K1FEU0_PYTOL</name>